<gene>
    <name evidence="1" type="ORF">DEVEQU_00468</name>
</gene>
<dbReference type="EMBL" id="UZWD01000006">
    <property type="protein sequence ID" value="VDS03347.1"/>
    <property type="molecule type" value="Genomic_DNA"/>
</dbReference>
<dbReference type="InterPro" id="IPR022243">
    <property type="entry name" value="DUF3768"/>
</dbReference>
<protein>
    <recommendedName>
        <fullName evidence="3">DUF3768 domain-containing protein</fullName>
    </recommendedName>
</protein>
<dbReference type="Pfam" id="PF12599">
    <property type="entry name" value="DUF3768"/>
    <property type="match status" value="1"/>
</dbReference>
<evidence type="ECO:0000313" key="1">
    <source>
        <dbReference type="EMBL" id="VDS03347.1"/>
    </source>
</evidence>
<keyword evidence="2" id="KW-1185">Reference proteome</keyword>
<proteinExistence type="predicted"/>
<name>A0A447I790_9HYPH</name>
<organism evidence="1 2">
    <name type="scientific">Devosia equisanguinis</name>
    <dbReference type="NCBI Taxonomy" id="2490941"/>
    <lineage>
        <taxon>Bacteria</taxon>
        <taxon>Pseudomonadati</taxon>
        <taxon>Pseudomonadota</taxon>
        <taxon>Alphaproteobacteria</taxon>
        <taxon>Hyphomicrobiales</taxon>
        <taxon>Devosiaceae</taxon>
        <taxon>Devosia</taxon>
    </lineage>
</organism>
<evidence type="ECO:0008006" key="3">
    <source>
        <dbReference type="Google" id="ProtNLM"/>
    </source>
</evidence>
<dbReference type="OrthoDB" id="1495368at2"/>
<dbReference type="AlphaFoldDB" id="A0A447I790"/>
<reference evidence="1 2" key="1">
    <citation type="submission" date="2018-12" db="EMBL/GenBank/DDBJ databases">
        <authorList>
            <person name="Criscuolo A."/>
        </authorList>
    </citation>
    <scope>NUCLEOTIDE SEQUENCE [LARGE SCALE GENOMIC DNA]</scope>
    <source>
        <strain evidence="1">ACIP1116281</strain>
    </source>
</reference>
<accession>A0A447I790</accession>
<sequence>MTMCGENALQVAAIRTLNDQLRQGGTGGRWFVSSGLLGLSPEQRNAVLRAVSEFSDFNERNDPYGEHDCAIVPVGDVNVLWKIDYCDTDFVFGSPDPGDANQTFRVITVMLAEEY</sequence>
<evidence type="ECO:0000313" key="2">
    <source>
        <dbReference type="Proteomes" id="UP000268844"/>
    </source>
</evidence>
<dbReference type="Proteomes" id="UP000268844">
    <property type="component" value="Unassembled WGS sequence"/>
</dbReference>
<dbReference type="RefSeq" id="WP_126148961.1">
    <property type="nucleotide sequence ID" value="NZ_JBHTMH010000001.1"/>
</dbReference>